<dbReference type="EMBL" id="CP006939">
    <property type="protein sequence ID" value="AHC16470.1"/>
    <property type="molecule type" value="Genomic_DNA"/>
</dbReference>
<gene>
    <name evidence="1" type="ORF">L21SP2_3128</name>
</gene>
<dbReference type="PATRIC" id="fig|1307761.3.peg.3117"/>
<dbReference type="Proteomes" id="UP000018680">
    <property type="component" value="Chromosome"/>
</dbReference>
<dbReference type="InterPro" id="IPR025427">
    <property type="entry name" value="DUF4160"/>
</dbReference>
<dbReference type="AlphaFoldDB" id="V5WLD1"/>
<dbReference type="HOGENOM" id="CLU_162083_0_0_12"/>
<dbReference type="OrthoDB" id="122670at2"/>
<reference evidence="1 2" key="1">
    <citation type="journal article" date="2015" name="Stand. Genomic Sci.">
        <title>Complete genome sequence and description of Salinispira pacifica gen. nov., sp. nov., a novel spirochaete isolated form a hypersaline microbial mat.</title>
        <authorList>
            <person name="Ben Hania W."/>
            <person name="Joseph M."/>
            <person name="Schumann P."/>
            <person name="Bunk B."/>
            <person name="Fiebig A."/>
            <person name="Sproer C."/>
            <person name="Klenk H.P."/>
            <person name="Fardeau M.L."/>
            <person name="Spring S."/>
        </authorList>
    </citation>
    <scope>NUCLEOTIDE SEQUENCE [LARGE SCALE GENOMIC DNA]</scope>
    <source>
        <strain evidence="1 2">L21-RPul-D2</strain>
    </source>
</reference>
<dbReference type="STRING" id="1307761.L21SP2_3128"/>
<name>V5WLD1_9SPIO</name>
<dbReference type="RefSeq" id="WP_024269366.1">
    <property type="nucleotide sequence ID" value="NC_023035.1"/>
</dbReference>
<sequence>MPKISEFFGIRIFMYWNDHNPPHFHAEYNDLKALISIQDGVVIEGMLPNRQLKLVLAWCEIHKSELMENWLIAEQHGEIHKIKPLQ</sequence>
<evidence type="ECO:0000313" key="2">
    <source>
        <dbReference type="Proteomes" id="UP000018680"/>
    </source>
</evidence>
<proteinExistence type="predicted"/>
<dbReference type="KEGG" id="slr:L21SP2_3128"/>
<dbReference type="eggNOG" id="ENOG5032YDN">
    <property type="taxonomic scope" value="Bacteria"/>
</dbReference>
<evidence type="ECO:0008006" key="3">
    <source>
        <dbReference type="Google" id="ProtNLM"/>
    </source>
</evidence>
<protein>
    <recommendedName>
        <fullName evidence="3">DUF4160 domain-containing protein</fullName>
    </recommendedName>
</protein>
<dbReference type="Pfam" id="PF13711">
    <property type="entry name" value="DUF4160"/>
    <property type="match status" value="1"/>
</dbReference>
<evidence type="ECO:0000313" key="1">
    <source>
        <dbReference type="EMBL" id="AHC16470.1"/>
    </source>
</evidence>
<organism evidence="1 2">
    <name type="scientific">Salinispira pacifica</name>
    <dbReference type="NCBI Taxonomy" id="1307761"/>
    <lineage>
        <taxon>Bacteria</taxon>
        <taxon>Pseudomonadati</taxon>
        <taxon>Spirochaetota</taxon>
        <taxon>Spirochaetia</taxon>
        <taxon>Spirochaetales</taxon>
        <taxon>Spirochaetaceae</taxon>
        <taxon>Salinispira</taxon>
    </lineage>
</organism>
<accession>V5WLD1</accession>
<keyword evidence="2" id="KW-1185">Reference proteome</keyword>